<keyword evidence="2" id="KW-1185">Reference proteome</keyword>
<gene>
    <name evidence="1" type="ORF">GWI71_19755</name>
</gene>
<accession>A0ABW9ZLY9</accession>
<dbReference type="Proteomes" id="UP000541347">
    <property type="component" value="Unassembled WGS sequence"/>
</dbReference>
<dbReference type="RefSeq" id="WP_161677932.1">
    <property type="nucleotide sequence ID" value="NZ_JAABLP010000006.1"/>
</dbReference>
<name>A0ABW9ZLY9_9HYPH</name>
<sequence length="283" mass="31899">MKPSAPIPRIELDDWLEQRLAEGGKSLRERLIVLGVDCAYWWMRWAIFVSQRFVDAVYMDYRLSDPKLLAQNLDGIVAHADSSLESLSALYKIFSESNISVLARSQRHMYAEGSNKFMHGIVEGGIYGAFDLSKISEIKRFLSVLLLSASEWRSLINPKGRPSAVRRKAFAVYAGSIYYVLTETRPTETDGGGFHDFMSLAESVFWSDWGHSLEFPERKRANTLNDSSDVKHLTNFVAGMFKDAPDILGGIGYFEPGDTCSVYENGVLAWLHDALRDELLPDL</sequence>
<reference evidence="1 2" key="1">
    <citation type="submission" date="2020-01" db="EMBL/GenBank/DDBJ databases">
        <authorList>
            <person name="Peng S.Y."/>
            <person name="Li J."/>
            <person name="Wang M."/>
            <person name="Wang L."/>
            <person name="Wang C.Q."/>
            <person name="Wang J.R."/>
        </authorList>
    </citation>
    <scope>NUCLEOTIDE SEQUENCE [LARGE SCALE GENOMIC DNA]</scope>
    <source>
        <strain evidence="1 2">XCT-34</strain>
    </source>
</reference>
<evidence type="ECO:0000313" key="2">
    <source>
        <dbReference type="Proteomes" id="UP000541347"/>
    </source>
</evidence>
<organism evidence="1 2">
    <name type="scientific">Pannonibacter tanglangensis</name>
    <dbReference type="NCBI Taxonomy" id="2750084"/>
    <lineage>
        <taxon>Bacteria</taxon>
        <taxon>Pseudomonadati</taxon>
        <taxon>Pseudomonadota</taxon>
        <taxon>Alphaproteobacteria</taxon>
        <taxon>Hyphomicrobiales</taxon>
        <taxon>Stappiaceae</taxon>
        <taxon>Pannonibacter</taxon>
    </lineage>
</organism>
<dbReference type="EMBL" id="JAABLP010000006">
    <property type="protein sequence ID" value="NBN65935.1"/>
    <property type="molecule type" value="Genomic_DNA"/>
</dbReference>
<protein>
    <submittedName>
        <fullName evidence="1">Uncharacterized protein</fullName>
    </submittedName>
</protein>
<evidence type="ECO:0000313" key="1">
    <source>
        <dbReference type="EMBL" id="NBN65935.1"/>
    </source>
</evidence>
<comment type="caution">
    <text evidence="1">The sequence shown here is derived from an EMBL/GenBank/DDBJ whole genome shotgun (WGS) entry which is preliminary data.</text>
</comment>
<proteinExistence type="predicted"/>